<protein>
    <recommendedName>
        <fullName evidence="8">Pantothenate synthetase</fullName>
        <shortName evidence="8">PS</shortName>
        <ecNumber evidence="8">6.3.2.1</ecNumber>
    </recommendedName>
    <alternativeName>
        <fullName evidence="8">Pantoate--beta-alanine ligase</fullName>
    </alternativeName>
    <alternativeName>
        <fullName evidence="8">Pantoate-activating enzyme</fullName>
    </alternativeName>
</protein>
<keyword evidence="5 8" id="KW-0547">Nucleotide-binding</keyword>
<dbReference type="NCBIfam" id="TIGR00018">
    <property type="entry name" value="panC"/>
    <property type="match status" value="1"/>
</dbReference>
<evidence type="ECO:0000313" key="10">
    <source>
        <dbReference type="Proteomes" id="UP000242432"/>
    </source>
</evidence>
<comment type="function">
    <text evidence="8">Catalyzes the condensation of pantoate with beta-alanine in an ATP-dependent reaction via a pantoyl-adenylate intermediate.</text>
</comment>
<comment type="miscellaneous">
    <text evidence="8">The reaction proceeds by a bi uni uni bi ping pong mechanism.</text>
</comment>
<reference evidence="10" key="1">
    <citation type="submission" date="2017-02" db="EMBL/GenBank/DDBJ databases">
        <authorList>
            <person name="Varghese N."/>
            <person name="Submissions S."/>
        </authorList>
    </citation>
    <scope>NUCLEOTIDE SEQUENCE [LARGE SCALE GENOMIC DNA]</scope>
    <source>
        <strain evidence="10">DSM 3072</strain>
    </source>
</reference>
<keyword evidence="4 8" id="KW-0566">Pantothenate biosynthesis</keyword>
<dbReference type="RefSeq" id="WP_078929481.1">
    <property type="nucleotide sequence ID" value="NZ_FUXX01000056.1"/>
</dbReference>
<organism evidence="9 10">
    <name type="scientific">Succinivibrio dextrinosolvens DSM 3072</name>
    <dbReference type="NCBI Taxonomy" id="1123324"/>
    <lineage>
        <taxon>Bacteria</taxon>
        <taxon>Pseudomonadati</taxon>
        <taxon>Pseudomonadota</taxon>
        <taxon>Gammaproteobacteria</taxon>
        <taxon>Aeromonadales</taxon>
        <taxon>Succinivibrionaceae</taxon>
        <taxon>Succinivibrio</taxon>
    </lineage>
</organism>
<dbReference type="InterPro" id="IPR004821">
    <property type="entry name" value="Cyt_trans-like"/>
</dbReference>
<dbReference type="NCBIfam" id="TIGR00125">
    <property type="entry name" value="cyt_tran_rel"/>
    <property type="match status" value="1"/>
</dbReference>
<comment type="catalytic activity">
    <reaction evidence="7 8">
        <text>(R)-pantoate + beta-alanine + ATP = (R)-pantothenate + AMP + diphosphate + H(+)</text>
        <dbReference type="Rhea" id="RHEA:10912"/>
        <dbReference type="ChEBI" id="CHEBI:15378"/>
        <dbReference type="ChEBI" id="CHEBI:15980"/>
        <dbReference type="ChEBI" id="CHEBI:29032"/>
        <dbReference type="ChEBI" id="CHEBI:30616"/>
        <dbReference type="ChEBI" id="CHEBI:33019"/>
        <dbReference type="ChEBI" id="CHEBI:57966"/>
        <dbReference type="ChEBI" id="CHEBI:456215"/>
        <dbReference type="EC" id="6.3.2.1"/>
    </reaction>
</comment>
<feature type="binding site" evidence="8">
    <location>
        <begin position="31"/>
        <end position="38"/>
    </location>
    <ligand>
        <name>ATP</name>
        <dbReference type="ChEBI" id="CHEBI:30616"/>
    </ligand>
</feature>
<dbReference type="GO" id="GO:0015940">
    <property type="term" value="P:pantothenate biosynthetic process"/>
    <property type="evidence" value="ECO:0007669"/>
    <property type="project" value="UniProtKB-UniRule"/>
</dbReference>
<dbReference type="STRING" id="83771.SAMN02910357_02384"/>
<dbReference type="SUPFAM" id="SSF52374">
    <property type="entry name" value="Nucleotidylyl transferase"/>
    <property type="match status" value="1"/>
</dbReference>
<feature type="binding site" evidence="8">
    <location>
        <position position="155"/>
    </location>
    <ligand>
        <name>(R)-pantoate</name>
        <dbReference type="ChEBI" id="CHEBI:15980"/>
    </ligand>
</feature>
<accession>A0A1T4VW68</accession>
<dbReference type="InterPro" id="IPR003721">
    <property type="entry name" value="Pantoate_ligase"/>
</dbReference>
<keyword evidence="8" id="KW-0963">Cytoplasm</keyword>
<evidence type="ECO:0000313" key="9">
    <source>
        <dbReference type="EMBL" id="SKA69197.1"/>
    </source>
</evidence>
<dbReference type="AlphaFoldDB" id="A0A1T4VW68"/>
<dbReference type="GO" id="GO:0004592">
    <property type="term" value="F:pantoate-beta-alanine ligase activity"/>
    <property type="evidence" value="ECO:0007669"/>
    <property type="project" value="UniProtKB-UniRule"/>
</dbReference>
<sequence>MPQCFHTVKELREYLKPLKAQGKTVGLVPTMGALHQGHATLISNSAKENDITVVSVFVNPTQFGPTEDFDAYPRTLEADLEVVGKAGGDVVFAPSPAEMYPSSDDTWVEVTGNITKVLCGKSRPIHFRGVTTVVSKLFNIVGPTRAYFGQKDAQQVEVLRRMVKDMFFDLELRIVPIVREESGLARSSRNTYLSAEEKSAAVILSKTLKIALEKFKAGTTKVEDIISFTRTEIAKEPLANIEYVECYGLPGLYELSDEVKAPSLLAVAVRFGTTRLIDNIILE</sequence>
<dbReference type="PANTHER" id="PTHR21299:SF1">
    <property type="entry name" value="PANTOATE--BETA-ALANINE LIGASE"/>
    <property type="match status" value="1"/>
</dbReference>
<dbReference type="UniPathway" id="UPA00028">
    <property type="reaction ID" value="UER00005"/>
</dbReference>
<dbReference type="EMBL" id="FUXX01000056">
    <property type="protein sequence ID" value="SKA69197.1"/>
    <property type="molecule type" value="Genomic_DNA"/>
</dbReference>
<feature type="binding site" evidence="8">
    <location>
        <position position="62"/>
    </location>
    <ligand>
        <name>(R)-pantoate</name>
        <dbReference type="ChEBI" id="CHEBI:15980"/>
    </ligand>
</feature>
<feature type="binding site" evidence="8">
    <location>
        <position position="62"/>
    </location>
    <ligand>
        <name>beta-alanine</name>
        <dbReference type="ChEBI" id="CHEBI:57966"/>
    </ligand>
</feature>
<evidence type="ECO:0000256" key="4">
    <source>
        <dbReference type="ARBA" id="ARBA00022655"/>
    </source>
</evidence>
<feature type="binding site" evidence="8">
    <location>
        <position position="178"/>
    </location>
    <ligand>
        <name>ATP</name>
        <dbReference type="ChEBI" id="CHEBI:30616"/>
    </ligand>
</feature>
<gene>
    <name evidence="8" type="primary">panC</name>
    <name evidence="9" type="ORF">SAMN02745213_02176</name>
</gene>
<comment type="subcellular location">
    <subcellularLocation>
        <location evidence="8">Cytoplasm</location>
    </subcellularLocation>
</comment>
<dbReference type="InterPro" id="IPR042176">
    <property type="entry name" value="Pantoate_ligase_C"/>
</dbReference>
<keyword evidence="3 8" id="KW-0436">Ligase</keyword>
<dbReference type="HAMAP" id="MF_00158">
    <property type="entry name" value="PanC"/>
    <property type="match status" value="1"/>
</dbReference>
<dbReference type="CDD" id="cd00560">
    <property type="entry name" value="PanC"/>
    <property type="match status" value="1"/>
</dbReference>
<evidence type="ECO:0000256" key="8">
    <source>
        <dbReference type="HAMAP-Rule" id="MF_00158"/>
    </source>
</evidence>
<keyword evidence="10" id="KW-1185">Reference proteome</keyword>
<proteinExistence type="inferred from homology"/>
<evidence type="ECO:0000256" key="6">
    <source>
        <dbReference type="ARBA" id="ARBA00022840"/>
    </source>
</evidence>
<feature type="binding site" evidence="8">
    <location>
        <begin position="186"/>
        <end position="189"/>
    </location>
    <ligand>
        <name>ATP</name>
        <dbReference type="ChEBI" id="CHEBI:30616"/>
    </ligand>
</feature>
<dbReference type="GO" id="GO:0005524">
    <property type="term" value="F:ATP binding"/>
    <property type="evidence" value="ECO:0007669"/>
    <property type="project" value="UniProtKB-KW"/>
</dbReference>
<evidence type="ECO:0000256" key="5">
    <source>
        <dbReference type="ARBA" id="ARBA00022741"/>
    </source>
</evidence>
<evidence type="ECO:0000256" key="3">
    <source>
        <dbReference type="ARBA" id="ARBA00022598"/>
    </source>
</evidence>
<comment type="similarity">
    <text evidence="2 8">Belongs to the pantothenate synthetase family.</text>
</comment>
<evidence type="ECO:0000256" key="2">
    <source>
        <dbReference type="ARBA" id="ARBA00009256"/>
    </source>
</evidence>
<dbReference type="Pfam" id="PF02569">
    <property type="entry name" value="Pantoate_ligase"/>
    <property type="match status" value="1"/>
</dbReference>
<feature type="binding site" evidence="8">
    <location>
        <begin position="149"/>
        <end position="152"/>
    </location>
    <ligand>
        <name>ATP</name>
        <dbReference type="ChEBI" id="CHEBI:30616"/>
    </ligand>
</feature>
<keyword evidence="6 8" id="KW-0067">ATP-binding</keyword>
<dbReference type="Proteomes" id="UP000242432">
    <property type="component" value="Unassembled WGS sequence"/>
</dbReference>
<dbReference type="EC" id="6.3.2.1" evidence="8"/>
<name>A0A1T4VW68_9GAMM</name>
<evidence type="ECO:0000256" key="1">
    <source>
        <dbReference type="ARBA" id="ARBA00004990"/>
    </source>
</evidence>
<comment type="pathway">
    <text evidence="1 8">Cofactor biosynthesis; (R)-pantothenate biosynthesis; (R)-pantothenate from (R)-pantoate and beta-alanine: step 1/1.</text>
</comment>
<feature type="active site" description="Proton donor" evidence="8">
    <location>
        <position position="38"/>
    </location>
</feature>
<evidence type="ECO:0000256" key="7">
    <source>
        <dbReference type="ARBA" id="ARBA00048258"/>
    </source>
</evidence>
<dbReference type="PANTHER" id="PTHR21299">
    <property type="entry name" value="CYTIDYLATE KINASE/PANTOATE-BETA-ALANINE LIGASE"/>
    <property type="match status" value="1"/>
</dbReference>
<dbReference type="Gene3D" id="3.30.1300.10">
    <property type="entry name" value="Pantoate-beta-alanine ligase, C-terminal domain"/>
    <property type="match status" value="1"/>
</dbReference>
<dbReference type="InterPro" id="IPR014729">
    <property type="entry name" value="Rossmann-like_a/b/a_fold"/>
</dbReference>
<dbReference type="GO" id="GO:0005829">
    <property type="term" value="C:cytosol"/>
    <property type="evidence" value="ECO:0007669"/>
    <property type="project" value="TreeGrafter"/>
</dbReference>
<comment type="subunit">
    <text evidence="8">Homodimer.</text>
</comment>
<dbReference type="Gene3D" id="3.40.50.620">
    <property type="entry name" value="HUPs"/>
    <property type="match status" value="1"/>
</dbReference>
<dbReference type="FunFam" id="3.40.50.620:FF:000013">
    <property type="entry name" value="Pantothenate synthetase"/>
    <property type="match status" value="1"/>
</dbReference>